<dbReference type="OMA" id="FSIPRIN"/>
<sequence>MDTIENIRDNIDTYHDEWFTEIKVCDTAGTVPTTPRTCALQTHHSNAPASSPSEYYLHTISILLIDNLLSVLKSRFSSHQSVALLGLCTVPSAMLVIPVLEFLTQSSLLADKYKDDLLFPISFASEREFWKVKWLRFAEEHETTSLLSDLATTLQQVSSMYLNITVLLIILATLPVTTCSVQRSICLLKRTKTPICSTTTTEKLTGLSLLHIQKVIIIDVEGVIDEFSQANPRRMQVADILTD</sequence>
<organism evidence="2">
    <name type="scientific">Amphimedon queenslandica</name>
    <name type="common">Sponge</name>
    <dbReference type="NCBI Taxonomy" id="400682"/>
    <lineage>
        <taxon>Eukaryota</taxon>
        <taxon>Metazoa</taxon>
        <taxon>Porifera</taxon>
        <taxon>Demospongiae</taxon>
        <taxon>Heteroscleromorpha</taxon>
        <taxon>Haplosclerida</taxon>
        <taxon>Niphatidae</taxon>
        <taxon>Amphimedon</taxon>
    </lineage>
</organism>
<protein>
    <recommendedName>
        <fullName evidence="3">HAT C-terminal dimerisation domain-containing protein</fullName>
    </recommendedName>
</protein>
<feature type="transmembrane region" description="Helical" evidence="1">
    <location>
        <begin position="160"/>
        <end position="181"/>
    </location>
</feature>
<dbReference type="EnsemblMetazoa" id="Aqu2.1.39006_001">
    <property type="protein sequence ID" value="Aqu2.1.39006_001"/>
    <property type="gene ID" value="Aqu2.1.39006"/>
</dbReference>
<keyword evidence="1" id="KW-1133">Transmembrane helix</keyword>
<dbReference type="AlphaFoldDB" id="A0A1X7VG27"/>
<dbReference type="OrthoDB" id="10037933at2759"/>
<accession>A0A1X7VG27</accession>
<keyword evidence="1" id="KW-0812">Transmembrane</keyword>
<dbReference type="STRING" id="400682.A0A1X7VG27"/>
<dbReference type="PANTHER" id="PTHR46289">
    <property type="entry name" value="52 KDA REPRESSOR OF THE INHIBITOR OF THE PROTEIN KINASE-LIKE PROTEIN-RELATED"/>
    <property type="match status" value="1"/>
</dbReference>
<evidence type="ECO:0008006" key="3">
    <source>
        <dbReference type="Google" id="ProtNLM"/>
    </source>
</evidence>
<evidence type="ECO:0000256" key="1">
    <source>
        <dbReference type="SAM" id="Phobius"/>
    </source>
</evidence>
<dbReference type="PANTHER" id="PTHR46289:SF17">
    <property type="entry name" value="HAT C-TERMINAL DIMERISATION DOMAIN-CONTAINING PROTEIN"/>
    <property type="match status" value="1"/>
</dbReference>
<evidence type="ECO:0000313" key="2">
    <source>
        <dbReference type="EnsemblMetazoa" id="Aqu2.1.39006_001"/>
    </source>
</evidence>
<dbReference type="InterPro" id="IPR052958">
    <property type="entry name" value="IFN-induced_PKR_regulator"/>
</dbReference>
<keyword evidence="1" id="KW-0472">Membrane</keyword>
<name>A0A1X7VG27_AMPQE</name>
<reference evidence="2" key="1">
    <citation type="submission" date="2017-05" db="UniProtKB">
        <authorList>
            <consortium name="EnsemblMetazoa"/>
        </authorList>
    </citation>
    <scope>IDENTIFICATION</scope>
</reference>
<feature type="transmembrane region" description="Helical" evidence="1">
    <location>
        <begin position="84"/>
        <end position="103"/>
    </location>
</feature>
<proteinExistence type="predicted"/>
<dbReference type="InParanoid" id="A0A1X7VG27"/>